<gene>
    <name evidence="3" type="ORF">BJX63DRAFT_422113</name>
</gene>
<keyword evidence="3" id="KW-0034">Amyloid</keyword>
<reference evidence="3 4" key="1">
    <citation type="submission" date="2024-07" db="EMBL/GenBank/DDBJ databases">
        <title>Section-level genome sequencing and comparative genomics of Aspergillus sections Usti and Cavernicolus.</title>
        <authorList>
            <consortium name="Lawrence Berkeley National Laboratory"/>
            <person name="Nybo J.L."/>
            <person name="Vesth T.C."/>
            <person name="Theobald S."/>
            <person name="Frisvad J.C."/>
            <person name="Larsen T.O."/>
            <person name="Kjaerboelling I."/>
            <person name="Rothschild-Mancinelli K."/>
            <person name="Lyhne E.K."/>
            <person name="Kogle M.E."/>
            <person name="Barry K."/>
            <person name="Clum A."/>
            <person name="Na H."/>
            <person name="Ledsgaard L."/>
            <person name="Lin J."/>
            <person name="Lipzen A."/>
            <person name="Kuo A."/>
            <person name="Riley R."/>
            <person name="Mondo S."/>
            <person name="Labutti K."/>
            <person name="Haridas S."/>
            <person name="Pangalinan J."/>
            <person name="Salamov A.A."/>
            <person name="Simmons B.A."/>
            <person name="Magnuson J.K."/>
            <person name="Chen J."/>
            <person name="Drula E."/>
            <person name="Henrissat B."/>
            <person name="Wiebenga A."/>
            <person name="Lubbers R.J."/>
            <person name="Gomes A.C."/>
            <person name="Makela M.R."/>
            <person name="Stajich J."/>
            <person name="Grigoriev I.V."/>
            <person name="Mortensen U.H."/>
            <person name="De Vries R.P."/>
            <person name="Baker S.E."/>
            <person name="Andersen M.R."/>
        </authorList>
    </citation>
    <scope>NUCLEOTIDE SEQUENCE [LARGE SCALE GENOMIC DNA]</scope>
    <source>
        <strain evidence="3 4">CBS 588.65</strain>
    </source>
</reference>
<sequence>MEPAGLAVGILGLASLFNTCLDALEKFDTWRDFAAESRSIATQFKVQRLRLENWGNAVGFEQGVLLNKHSKFLDDPRTLLIVQELLSAIRDIRGYDGETLPTRAPDTSSNNGQMSKIHSHTPIESKRIKLSWVLRDKARCIAQVEQISMLVENLHSLVPINGASSGYGSDDCPDGPSRRLDVLLGRELGLRNLDAF</sequence>
<feature type="chain" id="PRO_5045085615" evidence="1">
    <location>
        <begin position="24"/>
        <end position="196"/>
    </location>
</feature>
<organism evidence="3 4">
    <name type="scientific">Aspergillus granulosus</name>
    <dbReference type="NCBI Taxonomy" id="176169"/>
    <lineage>
        <taxon>Eukaryota</taxon>
        <taxon>Fungi</taxon>
        <taxon>Dikarya</taxon>
        <taxon>Ascomycota</taxon>
        <taxon>Pezizomycotina</taxon>
        <taxon>Eurotiomycetes</taxon>
        <taxon>Eurotiomycetidae</taxon>
        <taxon>Eurotiales</taxon>
        <taxon>Aspergillaceae</taxon>
        <taxon>Aspergillus</taxon>
        <taxon>Aspergillus subgen. Nidulantes</taxon>
    </lineage>
</organism>
<evidence type="ECO:0000259" key="2">
    <source>
        <dbReference type="Pfam" id="PF14479"/>
    </source>
</evidence>
<evidence type="ECO:0000313" key="3">
    <source>
        <dbReference type="EMBL" id="KAL2811884.1"/>
    </source>
</evidence>
<protein>
    <submittedName>
        <fullName evidence="3">Prion-inhibition and propagation, helo domain-containing protein</fullName>
    </submittedName>
</protein>
<dbReference type="InterPro" id="IPR038305">
    <property type="entry name" value="HeLo_sf"/>
</dbReference>
<comment type="caution">
    <text evidence="3">The sequence shown here is derived from an EMBL/GenBank/DDBJ whole genome shotgun (WGS) entry which is preliminary data.</text>
</comment>
<name>A0ABR4H8U8_9EURO</name>
<proteinExistence type="predicted"/>
<keyword evidence="4" id="KW-1185">Reference proteome</keyword>
<feature type="signal peptide" evidence="1">
    <location>
        <begin position="1"/>
        <end position="23"/>
    </location>
</feature>
<dbReference type="Proteomes" id="UP001610334">
    <property type="component" value="Unassembled WGS sequence"/>
</dbReference>
<dbReference type="Pfam" id="PF14479">
    <property type="entry name" value="HeLo"/>
    <property type="match status" value="1"/>
</dbReference>
<evidence type="ECO:0000313" key="4">
    <source>
        <dbReference type="Proteomes" id="UP001610334"/>
    </source>
</evidence>
<accession>A0ABR4H8U8</accession>
<dbReference type="Gene3D" id="1.20.120.1020">
    <property type="entry name" value="Prion-inhibition and propagation, HeLo domain"/>
    <property type="match status" value="1"/>
</dbReference>
<dbReference type="EMBL" id="JBFXLT010000053">
    <property type="protein sequence ID" value="KAL2811884.1"/>
    <property type="molecule type" value="Genomic_DNA"/>
</dbReference>
<keyword evidence="1" id="KW-0732">Signal</keyword>
<feature type="domain" description="Prion-inhibition and propagation HeLo" evidence="2">
    <location>
        <begin position="5"/>
        <end position="161"/>
    </location>
</feature>
<keyword evidence="3" id="KW-0640">Prion</keyword>
<dbReference type="InterPro" id="IPR029498">
    <property type="entry name" value="HeLo_dom"/>
</dbReference>
<evidence type="ECO:0000256" key="1">
    <source>
        <dbReference type="SAM" id="SignalP"/>
    </source>
</evidence>